<dbReference type="InterPro" id="IPR051397">
    <property type="entry name" value="Zn-ADH-like_protein"/>
</dbReference>
<dbReference type="EMBL" id="MCFA01000032">
    <property type="protein sequence ID" value="ORY14551.1"/>
    <property type="molecule type" value="Genomic_DNA"/>
</dbReference>
<evidence type="ECO:0000313" key="2">
    <source>
        <dbReference type="EMBL" id="ORY14551.1"/>
    </source>
</evidence>
<accession>A0A1Y1ZWD1</accession>
<dbReference type="Gene3D" id="3.40.50.720">
    <property type="entry name" value="NAD(P)-binding Rossmann-like Domain"/>
    <property type="match status" value="1"/>
</dbReference>
<name>A0A1Y1ZWD1_9PLEO</name>
<dbReference type="InterPro" id="IPR036291">
    <property type="entry name" value="NAD(P)-bd_dom_sf"/>
</dbReference>
<dbReference type="SUPFAM" id="SSF50129">
    <property type="entry name" value="GroES-like"/>
    <property type="match status" value="1"/>
</dbReference>
<dbReference type="PANTHER" id="PTHR43677">
    <property type="entry name" value="SHORT-CHAIN DEHYDROGENASE/REDUCTASE"/>
    <property type="match status" value="1"/>
</dbReference>
<dbReference type="Pfam" id="PF00107">
    <property type="entry name" value="ADH_zinc_N"/>
    <property type="match status" value="1"/>
</dbReference>
<sequence length="318" mass="33478">MHAAIVGSWGSAPKYSTFNLSAPSSSQVRIKILAAGLHNLVRSRAAGQHYTTANKSPPHIPGVDGVGTISETGELFYFNCLMAPTGSFAEEIIVEKKDIVSLPAGADPHTIAVLVNPAMSSWMAFTTRAGIVPGQSFSVAIVGATGVSGQAAVQISKAMGATEIVAIGRPGEKLEKTKYLGATATIALADKLEETDFSAAGDVDVVLDYLWGETAKTALPGIVWKRANKSQRLTWVEIGALAGNENPMSAALLRQANVAVVGCGPGSWTFPELGKQLPTMLETVAKHGLKAEFVVKKLEDVESWWEASKSGPRVLVKP</sequence>
<dbReference type="PANTHER" id="PTHR43677:SF11">
    <property type="entry name" value="ZINC-CONTAINING ALCOHOL DEHYDROGENASE"/>
    <property type="match status" value="1"/>
</dbReference>
<dbReference type="STRING" id="1231657.A0A1Y1ZWD1"/>
<comment type="caution">
    <text evidence="2">The sequence shown here is derived from an EMBL/GenBank/DDBJ whole genome shotgun (WGS) entry which is preliminary data.</text>
</comment>
<evidence type="ECO:0000259" key="1">
    <source>
        <dbReference type="Pfam" id="PF00107"/>
    </source>
</evidence>
<feature type="domain" description="Alcohol dehydrogenase-like C-terminal" evidence="1">
    <location>
        <begin position="149"/>
        <end position="219"/>
    </location>
</feature>
<dbReference type="InterPro" id="IPR013149">
    <property type="entry name" value="ADH-like_C"/>
</dbReference>
<dbReference type="AlphaFoldDB" id="A0A1Y1ZWD1"/>
<dbReference type="GO" id="GO:0016491">
    <property type="term" value="F:oxidoreductase activity"/>
    <property type="evidence" value="ECO:0007669"/>
    <property type="project" value="TreeGrafter"/>
</dbReference>
<reference evidence="2 3" key="1">
    <citation type="submission" date="2016-07" db="EMBL/GenBank/DDBJ databases">
        <title>Pervasive Adenine N6-methylation of Active Genes in Fungi.</title>
        <authorList>
            <consortium name="DOE Joint Genome Institute"/>
            <person name="Mondo S.J."/>
            <person name="Dannebaum R.O."/>
            <person name="Kuo R.C."/>
            <person name="Labutti K."/>
            <person name="Haridas S."/>
            <person name="Kuo A."/>
            <person name="Salamov A."/>
            <person name="Ahrendt S.R."/>
            <person name="Lipzen A."/>
            <person name="Sullivan W."/>
            <person name="Andreopoulos W.B."/>
            <person name="Clum A."/>
            <person name="Lindquist E."/>
            <person name="Daum C."/>
            <person name="Ramamoorthy G.K."/>
            <person name="Gryganskyi A."/>
            <person name="Culley D."/>
            <person name="Magnuson J.K."/>
            <person name="James T.Y."/>
            <person name="O'Malley M.A."/>
            <person name="Stajich J.E."/>
            <person name="Spatafora J.W."/>
            <person name="Visel A."/>
            <person name="Grigoriev I.V."/>
        </authorList>
    </citation>
    <scope>NUCLEOTIDE SEQUENCE [LARGE SCALE GENOMIC DNA]</scope>
    <source>
        <strain evidence="2 3">CBS 115471</strain>
    </source>
</reference>
<dbReference type="SUPFAM" id="SSF51735">
    <property type="entry name" value="NAD(P)-binding Rossmann-fold domains"/>
    <property type="match status" value="1"/>
</dbReference>
<gene>
    <name evidence="2" type="ORF">BCR34DRAFT_560209</name>
</gene>
<protein>
    <submittedName>
        <fullName evidence="2">Zinc-containing alcohol dehydrogenase</fullName>
    </submittedName>
</protein>
<evidence type="ECO:0000313" key="3">
    <source>
        <dbReference type="Proteomes" id="UP000193144"/>
    </source>
</evidence>
<organism evidence="2 3">
    <name type="scientific">Clohesyomyces aquaticus</name>
    <dbReference type="NCBI Taxonomy" id="1231657"/>
    <lineage>
        <taxon>Eukaryota</taxon>
        <taxon>Fungi</taxon>
        <taxon>Dikarya</taxon>
        <taxon>Ascomycota</taxon>
        <taxon>Pezizomycotina</taxon>
        <taxon>Dothideomycetes</taxon>
        <taxon>Pleosporomycetidae</taxon>
        <taxon>Pleosporales</taxon>
        <taxon>Lindgomycetaceae</taxon>
        <taxon>Clohesyomyces</taxon>
    </lineage>
</organism>
<proteinExistence type="predicted"/>
<dbReference type="Proteomes" id="UP000193144">
    <property type="component" value="Unassembled WGS sequence"/>
</dbReference>
<dbReference type="InterPro" id="IPR011032">
    <property type="entry name" value="GroES-like_sf"/>
</dbReference>
<keyword evidence="3" id="KW-1185">Reference proteome</keyword>
<dbReference type="Gene3D" id="3.90.180.10">
    <property type="entry name" value="Medium-chain alcohol dehydrogenases, catalytic domain"/>
    <property type="match status" value="2"/>
</dbReference>
<dbReference type="OrthoDB" id="809632at2759"/>